<protein>
    <submittedName>
        <fullName evidence="9">Potassium transporter TrkA</fullName>
    </submittedName>
</protein>
<dbReference type="PROSITE" id="PS51202">
    <property type="entry name" value="RCK_C"/>
    <property type="match status" value="2"/>
</dbReference>
<evidence type="ECO:0000256" key="2">
    <source>
        <dbReference type="ARBA" id="ARBA00022448"/>
    </source>
</evidence>
<name>A0A179DJ43_9SPHI</name>
<reference evidence="9 10" key="1">
    <citation type="submission" date="2016-04" db="EMBL/GenBank/DDBJ databases">
        <authorList>
            <person name="Evans L.H."/>
            <person name="Alamgir A."/>
            <person name="Owens N."/>
            <person name="Weber N.D."/>
            <person name="Virtaneva K."/>
            <person name="Barbian K."/>
            <person name="Babar A."/>
            <person name="Rosenke K."/>
        </authorList>
    </citation>
    <scope>NUCLEOTIDE SEQUENCE [LARGE SCALE GENOMIC DNA]</scope>
    <source>
        <strain evidence="9 10">CCM 8644</strain>
    </source>
</reference>
<evidence type="ECO:0000256" key="6">
    <source>
        <dbReference type="ARBA" id="ARBA00023136"/>
    </source>
</evidence>
<feature type="transmembrane region" description="Helical" evidence="7">
    <location>
        <begin position="138"/>
        <end position="164"/>
    </location>
</feature>
<dbReference type="PANTHER" id="PTHR43652">
    <property type="entry name" value="BASIC AMINO ACID ANTIPORTER YFCC-RELATED"/>
    <property type="match status" value="1"/>
</dbReference>
<feature type="transmembrane region" description="Helical" evidence="7">
    <location>
        <begin position="6"/>
        <end position="38"/>
    </location>
</feature>
<reference evidence="9 10" key="2">
    <citation type="submission" date="2016-06" db="EMBL/GenBank/DDBJ databases">
        <title>Pedobacter psychrophilus sp. nov., isolated from Antarctic fragmentary rock.</title>
        <authorList>
            <person name="Svec P."/>
        </authorList>
    </citation>
    <scope>NUCLEOTIDE SEQUENCE [LARGE SCALE GENOMIC DNA]</scope>
    <source>
        <strain evidence="9 10">CCM 8644</strain>
    </source>
</reference>
<gene>
    <name evidence="9" type="ORF">A5893_06325</name>
</gene>
<comment type="subcellular location">
    <subcellularLocation>
        <location evidence="1">Membrane</location>
        <topology evidence="1">Multi-pass membrane protein</topology>
    </subcellularLocation>
</comment>
<evidence type="ECO:0000313" key="10">
    <source>
        <dbReference type="Proteomes" id="UP000078459"/>
    </source>
</evidence>
<evidence type="ECO:0000313" key="9">
    <source>
        <dbReference type="EMBL" id="OAQ40559.1"/>
    </source>
</evidence>
<organism evidence="9 10">
    <name type="scientific">Pedobacter psychrophilus</name>
    <dbReference type="NCBI Taxonomy" id="1826909"/>
    <lineage>
        <taxon>Bacteria</taxon>
        <taxon>Pseudomonadati</taxon>
        <taxon>Bacteroidota</taxon>
        <taxon>Sphingobacteriia</taxon>
        <taxon>Sphingobacteriales</taxon>
        <taxon>Sphingobacteriaceae</taxon>
        <taxon>Pedobacter</taxon>
    </lineage>
</organism>
<proteinExistence type="predicted"/>
<evidence type="ECO:0000256" key="7">
    <source>
        <dbReference type="SAM" id="Phobius"/>
    </source>
</evidence>
<dbReference type="InterPro" id="IPR051679">
    <property type="entry name" value="DASS-Related_Transporters"/>
</dbReference>
<evidence type="ECO:0000259" key="8">
    <source>
        <dbReference type="PROSITE" id="PS51202"/>
    </source>
</evidence>
<accession>A0A179DJ43</accession>
<feature type="transmembrane region" description="Helical" evidence="7">
    <location>
        <begin position="441"/>
        <end position="459"/>
    </location>
</feature>
<feature type="transmembrane region" description="Helical" evidence="7">
    <location>
        <begin position="50"/>
        <end position="68"/>
    </location>
</feature>
<dbReference type="GO" id="GO:0008324">
    <property type="term" value="F:monoatomic cation transmembrane transporter activity"/>
    <property type="evidence" value="ECO:0007669"/>
    <property type="project" value="InterPro"/>
</dbReference>
<evidence type="ECO:0000256" key="3">
    <source>
        <dbReference type="ARBA" id="ARBA00022692"/>
    </source>
</evidence>
<feature type="transmembrane region" description="Helical" evidence="7">
    <location>
        <begin position="395"/>
        <end position="421"/>
    </location>
</feature>
<feature type="domain" description="RCK C-terminal" evidence="8">
    <location>
        <begin position="293"/>
        <end position="377"/>
    </location>
</feature>
<dbReference type="PANTHER" id="PTHR43652:SF2">
    <property type="entry name" value="BASIC AMINO ACID ANTIPORTER YFCC-RELATED"/>
    <property type="match status" value="1"/>
</dbReference>
<sequence length="587" mass="64129">MSIAIVLGLLLLAIILFAVEIFTVDVITVFILICLCLFKIITPKEAFDGFSSDFIIILAAIFIMVGALKKTGVIDTFIANLVNIKKHPPKVILFFVMIISALTSGFMNNTTVTALMLNPTIGMSKQSGTAPSKMLMPLSFASILGGTCTLIGTSTNVAVSGYIAQQGLTRIGMFDFLPIGLILLGVGMLYMMTIGQLLLPVNSKEDLEEDYSVRKYLSEAVILENSPMIGQKIADSDISKQGFSIVSIIRNKQNFVPNMFTKIQLDDVVLIKGNVDDLLKIKDLDGVEIKADLLKLDSEENELHLAELMVIGGSETLRNTVERINFRQKYRLGIIAIYRKGKTISEKIGKLRLKVGDLILVQGEKESIDLIRTNENDFIILEDYKPNLHLKRKGIFTIGCFALSVILGSTGILPLSIAFLLGALLTVAFKCINPEEMYDEIDWRLLVLIGGMSAFGIAMTKTGADKFVAEYIVKIFEPMGAYGILGGFILLTVLLTQPLSNAAAALVVLPIGLQTASQLAVNPLTFAIAIMLSASVSMLTPFEPSCILVYGPGKYKFLDFVKVGGLLTFILMGILVMIIPFFFPFKV</sequence>
<dbReference type="Pfam" id="PF03600">
    <property type="entry name" value="CitMHS"/>
    <property type="match status" value="1"/>
</dbReference>
<dbReference type="GO" id="GO:0006813">
    <property type="term" value="P:potassium ion transport"/>
    <property type="evidence" value="ECO:0007669"/>
    <property type="project" value="InterPro"/>
</dbReference>
<dbReference type="InterPro" id="IPR036721">
    <property type="entry name" value="RCK_C_sf"/>
</dbReference>
<keyword evidence="5 7" id="KW-1133">Transmembrane helix</keyword>
<dbReference type="RefSeq" id="WP_068821794.1">
    <property type="nucleotide sequence ID" value="NZ_LWHJ01000022.1"/>
</dbReference>
<feature type="domain" description="RCK C-terminal" evidence="8">
    <location>
        <begin position="205"/>
        <end position="287"/>
    </location>
</feature>
<dbReference type="Pfam" id="PF02080">
    <property type="entry name" value="TrkA_C"/>
    <property type="match status" value="1"/>
</dbReference>
<dbReference type="InterPro" id="IPR004680">
    <property type="entry name" value="Cit_transptr-like_dom"/>
</dbReference>
<keyword evidence="10" id="KW-1185">Reference proteome</keyword>
<dbReference type="InterPro" id="IPR006037">
    <property type="entry name" value="RCK_C"/>
</dbReference>
<feature type="transmembrane region" description="Helical" evidence="7">
    <location>
        <begin position="91"/>
        <end position="117"/>
    </location>
</feature>
<feature type="transmembrane region" description="Helical" evidence="7">
    <location>
        <begin position="480"/>
        <end position="499"/>
    </location>
</feature>
<feature type="transmembrane region" description="Helical" evidence="7">
    <location>
        <begin position="560"/>
        <end position="583"/>
    </location>
</feature>
<keyword evidence="3 7" id="KW-0812">Transmembrane</keyword>
<dbReference type="OrthoDB" id="9765532at2"/>
<dbReference type="EMBL" id="LWHJ01000022">
    <property type="protein sequence ID" value="OAQ40559.1"/>
    <property type="molecule type" value="Genomic_DNA"/>
</dbReference>
<feature type="transmembrane region" description="Helical" evidence="7">
    <location>
        <begin position="176"/>
        <end position="199"/>
    </location>
</feature>
<comment type="caution">
    <text evidence="9">The sequence shown here is derived from an EMBL/GenBank/DDBJ whole genome shotgun (WGS) entry which is preliminary data.</text>
</comment>
<dbReference type="Gene3D" id="3.30.70.1450">
    <property type="entry name" value="Regulator of K+ conductance, C-terminal domain"/>
    <property type="match status" value="2"/>
</dbReference>
<keyword evidence="4" id="KW-0677">Repeat</keyword>
<keyword evidence="6 7" id="KW-0472">Membrane</keyword>
<evidence type="ECO:0000256" key="5">
    <source>
        <dbReference type="ARBA" id="ARBA00022989"/>
    </source>
</evidence>
<evidence type="ECO:0000256" key="4">
    <source>
        <dbReference type="ARBA" id="ARBA00022737"/>
    </source>
</evidence>
<keyword evidence="2" id="KW-0813">Transport</keyword>
<feature type="transmembrane region" description="Helical" evidence="7">
    <location>
        <begin position="519"/>
        <end position="539"/>
    </location>
</feature>
<dbReference type="Proteomes" id="UP000078459">
    <property type="component" value="Unassembled WGS sequence"/>
</dbReference>
<dbReference type="STRING" id="1826909.A5893_06325"/>
<dbReference type="GO" id="GO:0005886">
    <property type="term" value="C:plasma membrane"/>
    <property type="evidence" value="ECO:0007669"/>
    <property type="project" value="TreeGrafter"/>
</dbReference>
<dbReference type="SUPFAM" id="SSF116726">
    <property type="entry name" value="TrkA C-terminal domain-like"/>
    <property type="match status" value="2"/>
</dbReference>
<evidence type="ECO:0000256" key="1">
    <source>
        <dbReference type="ARBA" id="ARBA00004141"/>
    </source>
</evidence>
<dbReference type="AlphaFoldDB" id="A0A179DJ43"/>